<dbReference type="EMBL" id="DQUI01000084">
    <property type="protein sequence ID" value="HIP84830.1"/>
    <property type="molecule type" value="Genomic_DNA"/>
</dbReference>
<evidence type="ECO:0000313" key="5">
    <source>
        <dbReference type="EMBL" id="HIP84830.1"/>
    </source>
</evidence>
<dbReference type="GO" id="GO:0004125">
    <property type="term" value="F:L-seryl-tRNA(Sec) selenium transferase activity"/>
    <property type="evidence" value="ECO:0007669"/>
    <property type="project" value="TreeGrafter"/>
</dbReference>
<gene>
    <name evidence="5" type="ORF">EYH15_05015</name>
</gene>
<organism evidence="5 6">
    <name type="scientific">Methanothermococcus okinawensis</name>
    <dbReference type="NCBI Taxonomy" id="155863"/>
    <lineage>
        <taxon>Archaea</taxon>
        <taxon>Methanobacteriati</taxon>
        <taxon>Methanobacteriota</taxon>
        <taxon>Methanomada group</taxon>
        <taxon>Methanococci</taxon>
        <taxon>Methanococcales</taxon>
        <taxon>Methanococcaceae</taxon>
        <taxon>Methanothermococcus</taxon>
    </lineage>
</organism>
<feature type="domain" description="UPF0425" evidence="4">
    <location>
        <begin position="284"/>
        <end position="344"/>
    </location>
</feature>
<protein>
    <submittedName>
        <fullName evidence="5">TIGR03576 family pyridoxal phosphate-dependent enzyme</fullName>
    </submittedName>
</protein>
<name>A0A832ZI66_9EURY</name>
<comment type="caution">
    <text evidence="5">The sequence shown here is derived from an EMBL/GenBank/DDBJ whole genome shotgun (WGS) entry which is preliminary data.</text>
</comment>
<dbReference type="InterPro" id="IPR015421">
    <property type="entry name" value="PyrdxlP-dep_Trfase_major"/>
</dbReference>
<dbReference type="NCBIfam" id="TIGR03576">
    <property type="entry name" value="pyridox_MJ0158"/>
    <property type="match status" value="1"/>
</dbReference>
<evidence type="ECO:0000256" key="3">
    <source>
        <dbReference type="PIRSR" id="PIRSR618319-50"/>
    </source>
</evidence>
<dbReference type="PANTHER" id="PTHR32328:SF0">
    <property type="entry name" value="L-SERYL-TRNA(SEC) SELENIUM TRANSFERASE"/>
    <property type="match status" value="1"/>
</dbReference>
<evidence type="ECO:0000256" key="2">
    <source>
        <dbReference type="ARBA" id="ARBA00022898"/>
    </source>
</evidence>
<comment type="cofactor">
    <cofactor evidence="1 3">
        <name>pyridoxal 5'-phosphate</name>
        <dbReference type="ChEBI" id="CHEBI:597326"/>
    </cofactor>
</comment>
<dbReference type="InterPro" id="IPR020033">
    <property type="entry name" value="PyrdxlP-dep_transferase_arc"/>
</dbReference>
<dbReference type="InterPro" id="IPR015424">
    <property type="entry name" value="PyrdxlP-dep_Trfase"/>
</dbReference>
<dbReference type="AlphaFoldDB" id="A0A832ZI66"/>
<dbReference type="Pfam" id="PF22583">
    <property type="entry name" value="UPF0425_C"/>
    <property type="match status" value="1"/>
</dbReference>
<proteinExistence type="predicted"/>
<dbReference type="Proteomes" id="UP000643554">
    <property type="component" value="Unassembled WGS sequence"/>
</dbReference>
<feature type="modified residue" description="N6-(pyridoxal phosphate)lysine" evidence="3">
    <location>
        <position position="213"/>
    </location>
</feature>
<dbReference type="SUPFAM" id="SSF53383">
    <property type="entry name" value="PLP-dependent transferases"/>
    <property type="match status" value="1"/>
</dbReference>
<dbReference type="Gene3D" id="3.90.1150.70">
    <property type="match status" value="1"/>
</dbReference>
<accession>A0A832ZI66</accession>
<dbReference type="Pfam" id="PF03841">
    <property type="entry name" value="SelA"/>
    <property type="match status" value="1"/>
</dbReference>
<dbReference type="InterPro" id="IPR055177">
    <property type="entry name" value="UPF0425_MJ0158-like_C"/>
</dbReference>
<dbReference type="Gene3D" id="3.40.640.10">
    <property type="entry name" value="Type I PLP-dependent aspartate aminotransferase-like (Major domain)"/>
    <property type="match status" value="1"/>
</dbReference>
<sequence length="362" mass="40777">MVSLMINSELERIRRAREIILNILKKKGRKYLYDLTGMSGGFKLKRDDRDILDTYIGPAVFSERLDKVGLKHLGGDPNIHRAVGFNRTSSAILSTLMALSKEIEEVIHYLPERPSHPSIPRSCKLLDIPYFESDNINHIIERIDRNTLTVVTGATMDHKIIDLKHLREILNTCRERKSISFVDDASGARLRLLYNQPPALKLNANLVVTSTDKLMEGPRAGLLAGDRELIDNIYEEGLKYGLEAQGAILAAMVNALEDFKMERLREAFERARKIDLTPIHLLGIETERTPTGFALVSLSEEESVNLALKLLEKYGIITIPAVGMPGASKTFRIDLCSKDAYRISDQYIINGIVDSYREITSQ</sequence>
<keyword evidence="2 3" id="KW-0663">Pyridoxal phosphate</keyword>
<dbReference type="PANTHER" id="PTHR32328">
    <property type="entry name" value="L-SERYL-TRNA(SEC) SELENIUM TRANSFERASE"/>
    <property type="match status" value="1"/>
</dbReference>
<reference evidence="5" key="1">
    <citation type="journal article" date="2020" name="ISME J.">
        <title>Gammaproteobacteria mediating utilization of methyl-, sulfur- and petroleum organic compounds in deep ocean hydrothermal plumes.</title>
        <authorList>
            <person name="Zhou Z."/>
            <person name="Liu Y."/>
            <person name="Pan J."/>
            <person name="Cron B.R."/>
            <person name="Toner B.M."/>
            <person name="Anantharaman K."/>
            <person name="Breier J.A."/>
            <person name="Dick G.J."/>
            <person name="Li M."/>
        </authorList>
    </citation>
    <scope>NUCLEOTIDE SEQUENCE</scope>
    <source>
        <strain evidence="5">SZUA-1453</strain>
    </source>
</reference>
<evidence type="ECO:0000259" key="4">
    <source>
        <dbReference type="Pfam" id="PF22583"/>
    </source>
</evidence>
<evidence type="ECO:0000256" key="1">
    <source>
        <dbReference type="ARBA" id="ARBA00001933"/>
    </source>
</evidence>
<dbReference type="InterPro" id="IPR018319">
    <property type="entry name" value="SelA-like"/>
</dbReference>
<evidence type="ECO:0000313" key="6">
    <source>
        <dbReference type="Proteomes" id="UP000643554"/>
    </source>
</evidence>